<comment type="similarity">
    <text evidence="1 7">Belongs to the TYW3 family.</text>
</comment>
<dbReference type="EMBL" id="AE017199">
    <property type="protein sequence ID" value="AAR39173.1"/>
    <property type="molecule type" value="Genomic_DNA"/>
</dbReference>
<dbReference type="GO" id="GO:0031591">
    <property type="term" value="P:wybutosine biosynthetic process"/>
    <property type="evidence" value="ECO:0007669"/>
    <property type="project" value="InterPro"/>
</dbReference>
<gene>
    <name evidence="7" type="primary">taw3</name>
    <name evidence="9" type="ordered locus">NEQ325</name>
</gene>
<dbReference type="PATRIC" id="fig|228908.8.peg.332"/>
<dbReference type="EC" id="2.1.1.282" evidence="7"/>
<comment type="function">
    <text evidence="7">S-adenosyl-L-methionine-dependent methyltransferase that acts as a component of the wyosine derivatives biosynthesis pathway. Probably methylates N-4 position of wybutosine-86 to produce wybutosine-72.</text>
</comment>
<keyword evidence="2 7" id="KW-0489">Methyltransferase</keyword>
<dbReference type="InterPro" id="IPR003827">
    <property type="entry name" value="tRNA_yW-synthesising"/>
</dbReference>
<keyword evidence="4 7" id="KW-0949">S-adenosyl-L-methionine</keyword>
<dbReference type="SUPFAM" id="SSF111278">
    <property type="entry name" value="SSo0622-like"/>
    <property type="match status" value="1"/>
</dbReference>
<dbReference type="Gene3D" id="3.30.1960.10">
    <property type="entry name" value="tRNA wybutosine-synthesizing-like"/>
    <property type="match status" value="1"/>
</dbReference>
<evidence type="ECO:0000256" key="7">
    <source>
        <dbReference type="HAMAP-Rule" id="MF_00266"/>
    </source>
</evidence>
<evidence type="ECO:0000256" key="5">
    <source>
        <dbReference type="ARBA" id="ARBA00022694"/>
    </source>
</evidence>
<dbReference type="PANTHER" id="PTHR48418">
    <property type="entry name" value="TRNA WYBUTOSINE-SYNTHESIZING PROTEIN 3"/>
    <property type="match status" value="1"/>
</dbReference>
<dbReference type="InterPro" id="IPR022908">
    <property type="entry name" value="Taw3"/>
</dbReference>
<evidence type="ECO:0000259" key="8">
    <source>
        <dbReference type="Pfam" id="PF02676"/>
    </source>
</evidence>
<dbReference type="Pfam" id="PF02676">
    <property type="entry name" value="TYW3"/>
    <property type="match status" value="1"/>
</dbReference>
<evidence type="ECO:0000256" key="4">
    <source>
        <dbReference type="ARBA" id="ARBA00022691"/>
    </source>
</evidence>
<dbReference type="KEGG" id="neq:NEQ325"/>
<evidence type="ECO:0000256" key="1">
    <source>
        <dbReference type="ARBA" id="ARBA00008569"/>
    </source>
</evidence>
<dbReference type="Proteomes" id="UP000000578">
    <property type="component" value="Chromosome"/>
</dbReference>
<dbReference type="GO" id="GO:0030488">
    <property type="term" value="P:tRNA methylation"/>
    <property type="evidence" value="ECO:0007669"/>
    <property type="project" value="InterPro"/>
</dbReference>
<organism evidence="9 10">
    <name type="scientific">Nanoarchaeum equitans (strain Kin4-M)</name>
    <dbReference type="NCBI Taxonomy" id="228908"/>
    <lineage>
        <taxon>Archaea</taxon>
        <taxon>Nanobdellota</taxon>
        <taxon>Candidatus Nanoarchaeia</taxon>
        <taxon>Nanoarchaeales</taxon>
        <taxon>Nanoarchaeaceae</taxon>
        <taxon>Nanoarchaeum</taxon>
    </lineage>
</organism>
<comment type="catalytic activity">
    <reaction evidence="7">
        <text>4-demethyl-7-[(3S)-3-amino-3-carboxypropyl]wyosine(37) in tRNA(Phe) + S-adenosyl-L-methionine = 7-[(3S)-3-amino-3-carboxypropyl]wyosine(37) in tRNA(Phe) + S-adenosyl-L-homocysteine + H(+)</text>
        <dbReference type="Rhea" id="RHEA:36635"/>
        <dbReference type="Rhea" id="RHEA-COMP:10378"/>
        <dbReference type="Rhea" id="RHEA-COMP:10379"/>
        <dbReference type="ChEBI" id="CHEBI:15378"/>
        <dbReference type="ChEBI" id="CHEBI:57856"/>
        <dbReference type="ChEBI" id="CHEBI:59789"/>
        <dbReference type="ChEBI" id="CHEBI:73543"/>
        <dbReference type="ChEBI" id="CHEBI:73550"/>
        <dbReference type="EC" id="2.1.1.282"/>
    </reaction>
</comment>
<evidence type="ECO:0000256" key="3">
    <source>
        <dbReference type="ARBA" id="ARBA00022679"/>
    </source>
</evidence>
<keyword evidence="5 7" id="KW-0819">tRNA processing</keyword>
<name>Q74M97_NANEQ</name>
<protein>
    <recommendedName>
        <fullName evidence="6 7">tRNA(Phe) 7-((3-amino-3-carboxypropyl)-4-demethylwyosine(37)-N(4))-methyltransferase</fullName>
        <ecNumber evidence="7">2.1.1.282</ecNumber>
    </recommendedName>
    <alternativeName>
        <fullName evidence="7">tRNA wyosine derivatives biosynthesis protein Taw3</fullName>
    </alternativeName>
</protein>
<proteinExistence type="inferred from homology"/>
<evidence type="ECO:0000313" key="10">
    <source>
        <dbReference type="Proteomes" id="UP000000578"/>
    </source>
</evidence>
<evidence type="ECO:0000256" key="2">
    <source>
        <dbReference type="ARBA" id="ARBA00022603"/>
    </source>
</evidence>
<sequence>MFDELKKQFLERLEREKQLGYVDKPIIPLLDLINSFDNYFTLSSCSGRISLFVEGGKKYNSYPLFKSHYPVKAEELYEYYINYKGEKPLIFKFEPFIIHIQARTLYDGLKLLSIAQKLGLKYSALFNIKLSDQIYYDKYEVNNKKYGFERVILYIMGHDRIETIVYKNKHLVSEEYIKVLVEEANRKLLKNWALIESLYNEIKNLKENQ</sequence>
<keyword evidence="10" id="KW-1185">Reference proteome</keyword>
<dbReference type="InterPro" id="IPR036602">
    <property type="entry name" value="tRNA_yW-synthesising-like_sf"/>
</dbReference>
<dbReference type="HAMAP" id="MF_00266">
    <property type="entry name" value="TYW3_archaea"/>
    <property type="match status" value="1"/>
</dbReference>
<dbReference type="STRING" id="228908.NEQ325"/>
<feature type="domain" description="tRNA wybutosine-synthesizing protein" evidence="8">
    <location>
        <begin position="5"/>
        <end position="203"/>
    </location>
</feature>
<reference evidence="9 10" key="1">
    <citation type="journal article" date="2003" name="Proc. Natl. Acad. Sci. U.S.A.">
        <title>The genome of Nanoarchaeum equitans: insights into early archaeal evolution and derived parasitism.</title>
        <authorList>
            <person name="Waters E."/>
            <person name="Hohn M.J."/>
            <person name="Ahel I."/>
            <person name="Graham D.E."/>
            <person name="Adams M.D."/>
            <person name="Barnstead M."/>
            <person name="Beeson K.Y."/>
            <person name="Bibbs L."/>
            <person name="Bolanos R."/>
            <person name="Keller M."/>
            <person name="Kretz K."/>
            <person name="Lin X."/>
            <person name="Mathur E."/>
            <person name="Ni J."/>
            <person name="Podar M."/>
            <person name="Richardson T."/>
            <person name="Sutton G.G."/>
            <person name="Simon M."/>
            <person name="Soll D."/>
            <person name="Stetter K.O."/>
            <person name="Short J.M."/>
            <person name="Noordewier M."/>
        </authorList>
    </citation>
    <scope>NUCLEOTIDE SEQUENCE [LARGE SCALE GENOMIC DNA]</scope>
    <source>
        <strain evidence="9 10">Kin4-M</strain>
    </source>
</reference>
<dbReference type="PANTHER" id="PTHR48418:SF1">
    <property type="entry name" value="TRNA WYBUTOSINE-SYNTHESIZING PROTEIN 3"/>
    <property type="match status" value="1"/>
</dbReference>
<evidence type="ECO:0000256" key="6">
    <source>
        <dbReference type="ARBA" id="ARBA00030554"/>
    </source>
</evidence>
<dbReference type="HOGENOM" id="CLU_047426_2_0_2"/>
<dbReference type="NCBIfam" id="NF003267">
    <property type="entry name" value="PRK04235.1-6"/>
    <property type="match status" value="1"/>
</dbReference>
<dbReference type="EnsemblBacteria" id="AAR39173">
    <property type="protein sequence ID" value="AAR39173"/>
    <property type="gene ID" value="NEQ325"/>
</dbReference>
<dbReference type="GO" id="GO:0008175">
    <property type="term" value="F:tRNA methyltransferase activity"/>
    <property type="evidence" value="ECO:0007669"/>
    <property type="project" value="InterPro"/>
</dbReference>
<keyword evidence="3 7" id="KW-0808">Transferase</keyword>
<accession>Q74M97</accession>
<evidence type="ECO:0000313" key="9">
    <source>
        <dbReference type="EMBL" id="AAR39173.1"/>
    </source>
</evidence>
<dbReference type="AlphaFoldDB" id="Q74M97"/>